<reference evidence="5" key="1">
    <citation type="submission" date="2017-01" db="EMBL/GenBank/DDBJ databases">
        <authorList>
            <person name="Varghese N."/>
            <person name="Submissions S."/>
        </authorList>
    </citation>
    <scope>NUCLEOTIDE SEQUENCE [LARGE SCALE GENOMIC DNA]</scope>
    <source>
        <strain evidence="5">MNA4</strain>
    </source>
</reference>
<gene>
    <name evidence="4" type="ORF">SAMN05428946_1173</name>
</gene>
<dbReference type="GO" id="GO:0008206">
    <property type="term" value="P:bile acid metabolic process"/>
    <property type="evidence" value="ECO:0007669"/>
    <property type="project" value="UniProtKB-ARBA"/>
</dbReference>
<evidence type="ECO:0000313" key="5">
    <source>
        <dbReference type="Proteomes" id="UP000187550"/>
    </source>
</evidence>
<organism evidence="4 5">
    <name type="scientific">Edaphobacillus lindanitolerans</name>
    <dbReference type="NCBI Taxonomy" id="550447"/>
    <lineage>
        <taxon>Bacteria</taxon>
        <taxon>Bacillati</taxon>
        <taxon>Bacillota</taxon>
        <taxon>Bacilli</taxon>
        <taxon>Bacillales</taxon>
        <taxon>Bacillaceae</taxon>
        <taxon>Edaphobacillus</taxon>
    </lineage>
</organism>
<dbReference type="STRING" id="550447.SAMN05428946_1173"/>
<dbReference type="NCBIfam" id="NF005559">
    <property type="entry name" value="PRK07231.1"/>
    <property type="match status" value="1"/>
</dbReference>
<dbReference type="SUPFAM" id="SSF51735">
    <property type="entry name" value="NAD(P)-binding Rossmann-fold domains"/>
    <property type="match status" value="1"/>
</dbReference>
<dbReference type="GO" id="GO:0016491">
    <property type="term" value="F:oxidoreductase activity"/>
    <property type="evidence" value="ECO:0007669"/>
    <property type="project" value="UniProtKB-KW"/>
</dbReference>
<dbReference type="AlphaFoldDB" id="A0A1U7PP36"/>
<keyword evidence="5" id="KW-1185">Reference proteome</keyword>
<dbReference type="PRINTS" id="PR00080">
    <property type="entry name" value="SDRFAMILY"/>
</dbReference>
<dbReference type="PANTHER" id="PTHR43639:SF1">
    <property type="entry name" value="SHORT-CHAIN DEHYDROGENASE_REDUCTASE FAMILY PROTEIN"/>
    <property type="match status" value="1"/>
</dbReference>
<dbReference type="FunFam" id="3.40.50.720:FF:000084">
    <property type="entry name" value="Short-chain dehydrogenase reductase"/>
    <property type="match status" value="1"/>
</dbReference>
<comment type="similarity">
    <text evidence="1">Belongs to the short-chain dehydrogenases/reductases (SDR) family.</text>
</comment>
<name>A0A1U7PP36_9BACI</name>
<proteinExistence type="inferred from homology"/>
<dbReference type="InterPro" id="IPR036291">
    <property type="entry name" value="NAD(P)-bd_dom_sf"/>
</dbReference>
<dbReference type="PANTHER" id="PTHR43639">
    <property type="entry name" value="OXIDOREDUCTASE, SHORT-CHAIN DEHYDROGENASE/REDUCTASE FAMILY (AFU_ORTHOLOGUE AFUA_5G02870)"/>
    <property type="match status" value="1"/>
</dbReference>
<evidence type="ECO:0000313" key="4">
    <source>
        <dbReference type="EMBL" id="SIT75533.1"/>
    </source>
</evidence>
<dbReference type="Pfam" id="PF13561">
    <property type="entry name" value="adh_short_C2"/>
    <property type="match status" value="1"/>
</dbReference>
<accession>A0A1U7PP36</accession>
<sequence length="259" mass="27421">MRSNQTERVSEMKMADKTVIVTGAGGGMGKAIVRKLLGEGATVAGIDLKDEAMAELKHERFLPFAASILDEKVIERVFSEMHEKTGRIDGLVNAAGIAQSATPIDDVSLDDWHRLIDINATSLFITAKQAARYMKPAGKGSIITIASVSATRPRPGLQSYIASKGAAESFTRALAIELAESGVRANTIHPGPADTGMLSQFTAKGADSEQARKEIFESSVPLGRLIQPEDIAGGVLYLLSDDASMVTGTTLHIDGGRGL</sequence>
<dbReference type="Gene3D" id="3.40.50.720">
    <property type="entry name" value="NAD(P)-binding Rossmann-like Domain"/>
    <property type="match status" value="1"/>
</dbReference>
<dbReference type="EMBL" id="FTPL01000001">
    <property type="protein sequence ID" value="SIT75533.1"/>
    <property type="molecule type" value="Genomic_DNA"/>
</dbReference>
<dbReference type="Proteomes" id="UP000187550">
    <property type="component" value="Unassembled WGS sequence"/>
</dbReference>
<evidence type="ECO:0000256" key="1">
    <source>
        <dbReference type="ARBA" id="ARBA00006484"/>
    </source>
</evidence>
<comment type="subunit">
    <text evidence="2">Homotetramer.</text>
</comment>
<evidence type="ECO:0000256" key="3">
    <source>
        <dbReference type="ARBA" id="ARBA00023002"/>
    </source>
</evidence>
<dbReference type="PRINTS" id="PR00081">
    <property type="entry name" value="GDHRDH"/>
</dbReference>
<keyword evidence="3" id="KW-0560">Oxidoreductase</keyword>
<dbReference type="CDD" id="cd05233">
    <property type="entry name" value="SDR_c"/>
    <property type="match status" value="1"/>
</dbReference>
<dbReference type="InterPro" id="IPR002347">
    <property type="entry name" value="SDR_fam"/>
</dbReference>
<protein>
    <submittedName>
        <fullName evidence="4">3-oxoacyl-[acyl-carrier protein] reductase</fullName>
    </submittedName>
</protein>
<evidence type="ECO:0000256" key="2">
    <source>
        <dbReference type="ARBA" id="ARBA00011881"/>
    </source>
</evidence>